<reference evidence="3 4" key="1">
    <citation type="journal article" date="2012" name="Genome Biol.">
        <title>Genome and low-iron response of an oceanic diatom adapted to chronic iron limitation.</title>
        <authorList>
            <person name="Lommer M."/>
            <person name="Specht M."/>
            <person name="Roy A.S."/>
            <person name="Kraemer L."/>
            <person name="Andreson R."/>
            <person name="Gutowska M.A."/>
            <person name="Wolf J."/>
            <person name="Bergner S.V."/>
            <person name="Schilhabel M.B."/>
            <person name="Klostermeier U.C."/>
            <person name="Beiko R.G."/>
            <person name="Rosenstiel P."/>
            <person name="Hippler M."/>
            <person name="Laroche J."/>
        </authorList>
    </citation>
    <scope>NUCLEOTIDE SEQUENCE [LARGE SCALE GENOMIC DNA]</scope>
    <source>
        <strain evidence="3 4">CCMP1005</strain>
    </source>
</reference>
<dbReference type="EMBL" id="AGNL01044295">
    <property type="protein sequence ID" value="EJK49975.1"/>
    <property type="molecule type" value="Genomic_DNA"/>
</dbReference>
<protein>
    <submittedName>
        <fullName evidence="3">Uncharacterized protein</fullName>
    </submittedName>
</protein>
<keyword evidence="4" id="KW-1185">Reference proteome</keyword>
<proteinExistence type="predicted"/>
<keyword evidence="2" id="KW-0812">Transmembrane</keyword>
<dbReference type="AlphaFoldDB" id="K0R9Z1"/>
<dbReference type="Proteomes" id="UP000266841">
    <property type="component" value="Unassembled WGS sequence"/>
</dbReference>
<comment type="caution">
    <text evidence="3">The sequence shown here is derived from an EMBL/GenBank/DDBJ whole genome shotgun (WGS) entry which is preliminary data.</text>
</comment>
<keyword evidence="2" id="KW-0472">Membrane</keyword>
<evidence type="ECO:0000313" key="4">
    <source>
        <dbReference type="Proteomes" id="UP000266841"/>
    </source>
</evidence>
<name>K0R9Z1_THAOC</name>
<sequence length="352" mass="38354">QSVPPGKVSTTVDEPAAGVRAVQASHSAANDYRASLITMMQPRDSKRARLLPNATLLEALDSDLLLRCASYLDADGLARLGRASAAFGTPQAGQQRSLANEAAHQLFRQSATDEERRCLPKHDGESDIGLYRALEQMREPLGFDTNDGKGLNLPIKFRVLAGIAVLVVLVAVRMVGTSSRVQTLEDKVAALEEEILNLNTKIQSWTPSLRRCKSSRLLISCRGVALVLANVLLAVATLIPESVHIFVLSDDGWALDLSFAVLAMDAKSRFYKGRRNRSGTRVNSLLMAAPVTLGYCGLDKGFESSHLEVVPLAKMDHTGASAWILVDLWRHTEAGQRICLLYTIEIDVFCFG</sequence>
<feature type="transmembrane region" description="Helical" evidence="2">
    <location>
        <begin position="217"/>
        <end position="239"/>
    </location>
</feature>
<organism evidence="3 4">
    <name type="scientific">Thalassiosira oceanica</name>
    <name type="common">Marine diatom</name>
    <dbReference type="NCBI Taxonomy" id="159749"/>
    <lineage>
        <taxon>Eukaryota</taxon>
        <taxon>Sar</taxon>
        <taxon>Stramenopiles</taxon>
        <taxon>Ochrophyta</taxon>
        <taxon>Bacillariophyta</taxon>
        <taxon>Coscinodiscophyceae</taxon>
        <taxon>Thalassiosirophycidae</taxon>
        <taxon>Thalassiosirales</taxon>
        <taxon>Thalassiosiraceae</taxon>
        <taxon>Thalassiosira</taxon>
    </lineage>
</organism>
<gene>
    <name evidence="3" type="ORF">THAOC_31097</name>
</gene>
<evidence type="ECO:0000256" key="2">
    <source>
        <dbReference type="SAM" id="Phobius"/>
    </source>
</evidence>
<feature type="transmembrane region" description="Helical" evidence="2">
    <location>
        <begin position="157"/>
        <end position="175"/>
    </location>
</feature>
<keyword evidence="2" id="KW-1133">Transmembrane helix</keyword>
<evidence type="ECO:0000313" key="3">
    <source>
        <dbReference type="EMBL" id="EJK49975.1"/>
    </source>
</evidence>
<keyword evidence="1" id="KW-0175">Coiled coil</keyword>
<evidence type="ECO:0000256" key="1">
    <source>
        <dbReference type="SAM" id="Coils"/>
    </source>
</evidence>
<feature type="coiled-coil region" evidence="1">
    <location>
        <begin position="174"/>
        <end position="201"/>
    </location>
</feature>
<accession>K0R9Z1</accession>
<feature type="non-terminal residue" evidence="3">
    <location>
        <position position="1"/>
    </location>
</feature>